<accession>A0A1J1LHE4</accession>
<evidence type="ECO:0000313" key="2">
    <source>
        <dbReference type="Proteomes" id="UP000184315"/>
    </source>
</evidence>
<gene>
    <name evidence="1" type="ORF">PL9214291229</name>
</gene>
<sequence>MSGKMIRTFDAKSYTDLLVRYQPKPIATEAENDAAIALACELEHSPDRTPEEDIFLELLITLIEKFESENYSIPPENSASMLRHLMDARNLDKSDLIPVLGTEKKVEEIMGNRRVFEIDEARKIADFFQVDISLFLESRSQSI</sequence>
<dbReference type="Proteomes" id="UP000184315">
    <property type="component" value="Unassembled WGS sequence"/>
</dbReference>
<keyword evidence="2" id="KW-1185">Reference proteome</keyword>
<dbReference type="EMBL" id="CZDF01000132">
    <property type="protein sequence ID" value="CUR31638.1"/>
    <property type="molecule type" value="Genomic_DNA"/>
</dbReference>
<reference evidence="2" key="1">
    <citation type="submission" date="2015-10" db="EMBL/GenBank/DDBJ databases">
        <authorList>
            <person name="Regsiter A."/>
            <person name="william w."/>
        </authorList>
    </citation>
    <scope>NUCLEOTIDE SEQUENCE [LARGE SCALE GENOMIC DNA]</scope>
</reference>
<organism evidence="1 2">
    <name type="scientific">Planktothrix tepida PCC 9214</name>
    <dbReference type="NCBI Taxonomy" id="671072"/>
    <lineage>
        <taxon>Bacteria</taxon>
        <taxon>Bacillati</taxon>
        <taxon>Cyanobacteriota</taxon>
        <taxon>Cyanophyceae</taxon>
        <taxon>Oscillatoriophycideae</taxon>
        <taxon>Oscillatoriales</taxon>
        <taxon>Microcoleaceae</taxon>
        <taxon>Planktothrix</taxon>
    </lineage>
</organism>
<protein>
    <recommendedName>
        <fullName evidence="3">Transcriptional regulator</fullName>
    </recommendedName>
</protein>
<evidence type="ECO:0000313" key="1">
    <source>
        <dbReference type="EMBL" id="CUR31638.1"/>
    </source>
</evidence>
<dbReference type="AlphaFoldDB" id="A0A1J1LHE4"/>
<proteinExistence type="predicted"/>
<evidence type="ECO:0008006" key="3">
    <source>
        <dbReference type="Google" id="ProtNLM"/>
    </source>
</evidence>
<name>A0A1J1LHE4_9CYAN</name>
<dbReference type="STRING" id="671072.PL9214291229"/>